<feature type="signal peptide" evidence="2">
    <location>
        <begin position="1"/>
        <end position="21"/>
    </location>
</feature>
<feature type="chain" id="PRO_5012545660" description="Tat pathway signal protein" evidence="2">
    <location>
        <begin position="22"/>
        <end position="1470"/>
    </location>
</feature>
<name>A0A1M7PXP6_9ACTN</name>
<evidence type="ECO:0000256" key="2">
    <source>
        <dbReference type="SAM" id="SignalP"/>
    </source>
</evidence>
<feature type="region of interest" description="Disordered" evidence="1">
    <location>
        <begin position="18"/>
        <end position="53"/>
    </location>
</feature>
<feature type="region of interest" description="Disordered" evidence="1">
    <location>
        <begin position="347"/>
        <end position="368"/>
    </location>
</feature>
<proteinExistence type="predicted"/>
<dbReference type="STRING" id="310782.SAMN05216499_12713"/>
<evidence type="ECO:0000313" key="4">
    <source>
        <dbReference type="Proteomes" id="UP000184111"/>
    </source>
</evidence>
<organism evidence="3 4">
    <name type="scientific">Actinacidiphila paucisporea</name>
    <dbReference type="NCBI Taxonomy" id="310782"/>
    <lineage>
        <taxon>Bacteria</taxon>
        <taxon>Bacillati</taxon>
        <taxon>Actinomycetota</taxon>
        <taxon>Actinomycetes</taxon>
        <taxon>Kitasatosporales</taxon>
        <taxon>Streptomycetaceae</taxon>
        <taxon>Actinacidiphila</taxon>
    </lineage>
</organism>
<accession>A0A1M7PXP6</accession>
<dbReference type="EMBL" id="FRBI01000027">
    <property type="protein sequence ID" value="SHN22533.1"/>
    <property type="molecule type" value="Genomic_DNA"/>
</dbReference>
<feature type="compositionally biased region" description="Polar residues" evidence="1">
    <location>
        <begin position="1026"/>
        <end position="1051"/>
    </location>
</feature>
<reference evidence="3 4" key="1">
    <citation type="submission" date="2016-11" db="EMBL/GenBank/DDBJ databases">
        <authorList>
            <person name="Jaros S."/>
            <person name="Januszkiewicz K."/>
            <person name="Wedrychowicz H."/>
        </authorList>
    </citation>
    <scope>NUCLEOTIDE SEQUENCE [LARGE SCALE GENOMIC DNA]</scope>
    <source>
        <strain evidence="3 4">CGMCC 4.2025</strain>
    </source>
</reference>
<dbReference type="SUPFAM" id="SSF82171">
    <property type="entry name" value="DPP6 N-terminal domain-like"/>
    <property type="match status" value="1"/>
</dbReference>
<protein>
    <recommendedName>
        <fullName evidence="5">Tat pathway signal protein</fullName>
    </recommendedName>
</protein>
<dbReference type="Proteomes" id="UP000184111">
    <property type="component" value="Unassembled WGS sequence"/>
</dbReference>
<evidence type="ECO:0008006" key="5">
    <source>
        <dbReference type="Google" id="ProtNLM"/>
    </source>
</evidence>
<sequence>MAALAVTAALVGLLQAPPAAARPHPGGTDTAKSRPAAGAVADPDKTLGKGWRSSPDRAVTAAADSDGLHVLVADSRDAYAWRTAAVLSEPGLPADTWIGNSCVIDPSHAAVAYAPRTFTNHEDLMLGGAFTAIIDLDKGTVTKLPFTASLVYFDPSCNPDTHTAAFTAYRDDKTHLVTVDTSGATVADTAASGQVTSAIPVADGTVAALGHHLVHIGRTGKSTTLATADSAPYDIHPAGKDKAGKDTYAFLDRKGDSTAHAKVWRSGRLATVATGKLTDLSLQQAGTDRVFLAGHPKGVVKTARTGITQVDAGADTQLSSLGRLAVDPVLTPGVQAGLANIADAGQATAKAEPAPGQAPQQTGTTGDGALTLTATATTTGKTTTQSVAAADAAPGSAASPALAGASKAATQTSAQARKIAAAVSDDHNPVDTDRYCSVPRNDVNAQALQPTPNQVEWAVDMAVRGNLTSGWVTQGGWRSQAGLGTISPQALFAKPGLIGGGQIPAQVELGILAQESNLWQAESGAIPGQMGNPLASVAGFYGHTGTAPSDYWKIDWEHSDCGYGVGQVTDGMRLAGHEKTGETSLSPALQKAVALDYTVNVAASLRILADKWNEVHTAGQAVTVNNDDASKPENWFTAVWNYNLGYNPPGSGPGGPNGPWGLGWYNNPANPIYPASRKAFMDTSLDSNANHDAAHPQDWPYEEKVMGWAAWSIDTGHSYATSGRQDWPGESGFSSAGFQPAWWISVEDRSQIKPPLETFCNESNDCDVSDPPPCETDHIEGCDELHWWHEANTVWKPDCADYCGHEYIKYQTLRTEPGRGYRLQYGEADCAAPPAGAIVVHSVPNGTPTWSQTCGNAASSGTFQFTFYPDSSGQYEAKGDLHQIGGGYQGHFWYAHARDKIALGGDGGRMTVLGTWSMNGPVAQKQAEVLVHVPDTGAQTKQAVYQIETAFGTVKRTLNQGTHSNNHWVVLGAYRFNDKTPQVSLSNTVVTGSGDDDVAYDAVAFLPGDFGVPDGPAIDLTLPNADANSPNPDQKAQQPNSHVVPPLNTSGTNLAPAAAKAAAKPSCGLVKNGAQACMGPALATAPDRSAADRVAPLDTDDWCHTEDATPEATRLRECDHRTVPAYLRLDGETQGLVTFYFHRELLLDGTDTFHEILTITPENWTGEIAMVNMNMDRHLCGPSCTPEDSSASWDGQPSWIPGDTHVATLTTEYKWDNSTAGGALFLKPDFQLTADIIDAPGYPTVLTGYQWSLDNPTRLDEVRCDTVITTSGGCVFVNYAPTYTFNAAKYPQAAAHAWLVQTELPPHPGVLATPLYYLPGGRDDQNRDVICDEGGWAAANGDPAVLSGPGDALNCDEFSFNASYNSGGMPASLGGLNPVSSGSECLQTYAKDVNGTVHLYNIGGYAPQWSEVCGRSAIAGSQNSGSMSQFGGFRSNMRLLNGDAYLLDTGITSGCTPVGRSLTCTMTLHP</sequence>
<gene>
    <name evidence="3" type="ORF">SAMN05216499_12713</name>
</gene>
<feature type="region of interest" description="Disordered" evidence="1">
    <location>
        <begin position="1022"/>
        <end position="1051"/>
    </location>
</feature>
<evidence type="ECO:0000313" key="3">
    <source>
        <dbReference type="EMBL" id="SHN22533.1"/>
    </source>
</evidence>
<keyword evidence="4" id="KW-1185">Reference proteome</keyword>
<evidence type="ECO:0000256" key="1">
    <source>
        <dbReference type="SAM" id="MobiDB-lite"/>
    </source>
</evidence>
<keyword evidence="2" id="KW-0732">Signal</keyword>